<proteinExistence type="predicted"/>
<dbReference type="Proteomes" id="UP000784294">
    <property type="component" value="Unassembled WGS sequence"/>
</dbReference>
<protein>
    <submittedName>
        <fullName evidence="1">Uncharacterized protein</fullName>
    </submittedName>
</protein>
<name>A0A3S5BS52_9PLAT</name>
<dbReference type="AlphaFoldDB" id="A0A3S5BS52"/>
<sequence length="79" mass="9054">MHPLKLDLSLTLEPLHSTSSHKLDINTNQKPTFTSLMVHKRENFYRNLVLYRSVSWCANITIDLGTTARFVSRVVPSVI</sequence>
<accession>A0A3S5BS52</accession>
<evidence type="ECO:0000313" key="2">
    <source>
        <dbReference type="Proteomes" id="UP000784294"/>
    </source>
</evidence>
<organism evidence="1 2">
    <name type="scientific">Protopolystoma xenopodis</name>
    <dbReference type="NCBI Taxonomy" id="117903"/>
    <lineage>
        <taxon>Eukaryota</taxon>
        <taxon>Metazoa</taxon>
        <taxon>Spiralia</taxon>
        <taxon>Lophotrochozoa</taxon>
        <taxon>Platyhelminthes</taxon>
        <taxon>Monogenea</taxon>
        <taxon>Polyopisthocotylea</taxon>
        <taxon>Polystomatidea</taxon>
        <taxon>Polystomatidae</taxon>
        <taxon>Protopolystoma</taxon>
    </lineage>
</organism>
<keyword evidence="2" id="KW-1185">Reference proteome</keyword>
<comment type="caution">
    <text evidence="1">The sequence shown here is derived from an EMBL/GenBank/DDBJ whole genome shotgun (WGS) entry which is preliminary data.</text>
</comment>
<evidence type="ECO:0000313" key="1">
    <source>
        <dbReference type="EMBL" id="VEL15790.1"/>
    </source>
</evidence>
<gene>
    <name evidence="1" type="ORF">PXEA_LOCUS9230</name>
</gene>
<dbReference type="EMBL" id="CAAALY010025937">
    <property type="protein sequence ID" value="VEL15790.1"/>
    <property type="molecule type" value="Genomic_DNA"/>
</dbReference>
<reference evidence="1" key="1">
    <citation type="submission" date="2018-11" db="EMBL/GenBank/DDBJ databases">
        <authorList>
            <consortium name="Pathogen Informatics"/>
        </authorList>
    </citation>
    <scope>NUCLEOTIDE SEQUENCE</scope>
</reference>